<proteinExistence type="predicted"/>
<comment type="caution">
    <text evidence="1">The sequence shown here is derived from an EMBL/GenBank/DDBJ whole genome shotgun (WGS) entry which is preliminary data.</text>
</comment>
<dbReference type="EMBL" id="JASBWT010000017">
    <property type="protein sequence ID" value="KAJ9097312.1"/>
    <property type="molecule type" value="Genomic_DNA"/>
</dbReference>
<evidence type="ECO:0000313" key="2">
    <source>
        <dbReference type="Proteomes" id="UP001227268"/>
    </source>
</evidence>
<protein>
    <submittedName>
        <fullName evidence="1">Uncharacterized protein</fullName>
    </submittedName>
</protein>
<gene>
    <name evidence="1" type="ORF">QFC21_004981</name>
</gene>
<organism evidence="1 2">
    <name type="scientific">Naganishia friedmannii</name>
    <dbReference type="NCBI Taxonomy" id="89922"/>
    <lineage>
        <taxon>Eukaryota</taxon>
        <taxon>Fungi</taxon>
        <taxon>Dikarya</taxon>
        <taxon>Basidiomycota</taxon>
        <taxon>Agaricomycotina</taxon>
        <taxon>Tremellomycetes</taxon>
        <taxon>Filobasidiales</taxon>
        <taxon>Filobasidiaceae</taxon>
        <taxon>Naganishia</taxon>
    </lineage>
</organism>
<dbReference type="Proteomes" id="UP001227268">
    <property type="component" value="Unassembled WGS sequence"/>
</dbReference>
<evidence type="ECO:0000313" key="1">
    <source>
        <dbReference type="EMBL" id="KAJ9097312.1"/>
    </source>
</evidence>
<keyword evidence="2" id="KW-1185">Reference proteome</keyword>
<sequence>MLFTAVAYDIPSLAVAAALVLKNPDFVAKMFYNDDGKANGGTWPVPGDAKLLPKDGQKCSESAMTDAANLREGVANKRYSIMVNFTGGYDESGPYGPGYTGTDLTAADGDSDRSAWIYLFQATMLNFAQQDVESLDPGRGQWSNTRDFGENKQGFDSDAKLQDCSKLGRMMYLATGRLATQESIKSCADNKKLEAILGSMSRSPVLVIPKATEGDDMRSDRIWIGTSQAKEEDMWTFWNPVDRESKSVSMSKLVVLAQDIVYLNDHESI</sequence>
<accession>A0ACC2VDC9</accession>
<reference evidence="1" key="1">
    <citation type="submission" date="2023-04" db="EMBL/GenBank/DDBJ databases">
        <title>Draft Genome sequencing of Naganishia species isolated from polar environments using Oxford Nanopore Technology.</title>
        <authorList>
            <person name="Leo P."/>
            <person name="Venkateswaran K."/>
        </authorList>
    </citation>
    <scope>NUCLEOTIDE SEQUENCE</scope>
    <source>
        <strain evidence="1">MNA-CCFEE 5423</strain>
    </source>
</reference>
<name>A0ACC2VDC9_9TREE</name>